<dbReference type="Proteomes" id="UP000026915">
    <property type="component" value="Chromosome 6"/>
</dbReference>
<dbReference type="AlphaFoldDB" id="A0A061G767"/>
<dbReference type="Gene3D" id="3.40.462.20">
    <property type="match status" value="2"/>
</dbReference>
<accession>A0A061G767</accession>
<organism evidence="1 2">
    <name type="scientific">Theobroma cacao</name>
    <name type="common">Cacao</name>
    <name type="synonym">Cocoa</name>
    <dbReference type="NCBI Taxonomy" id="3641"/>
    <lineage>
        <taxon>Eukaryota</taxon>
        <taxon>Viridiplantae</taxon>
        <taxon>Streptophyta</taxon>
        <taxon>Embryophyta</taxon>
        <taxon>Tracheophyta</taxon>
        <taxon>Spermatophyta</taxon>
        <taxon>Magnoliopsida</taxon>
        <taxon>eudicotyledons</taxon>
        <taxon>Gunneridae</taxon>
        <taxon>Pentapetalae</taxon>
        <taxon>rosids</taxon>
        <taxon>malvids</taxon>
        <taxon>Malvales</taxon>
        <taxon>Malvaceae</taxon>
        <taxon>Byttnerioideae</taxon>
        <taxon>Theobroma</taxon>
    </lineage>
</organism>
<dbReference type="eggNOG" id="ENOG502QVY1">
    <property type="taxonomic scope" value="Eukaryota"/>
</dbReference>
<dbReference type="OMA" id="MHESHIQ"/>
<evidence type="ECO:0000313" key="2">
    <source>
        <dbReference type="Proteomes" id="UP000026915"/>
    </source>
</evidence>
<name>A0A061G767_THECC</name>
<dbReference type="Gramene" id="EOY25665">
    <property type="protein sequence ID" value="EOY25665"/>
    <property type="gene ID" value="TCM_027048"/>
</dbReference>
<dbReference type="InterPro" id="IPR036318">
    <property type="entry name" value="FAD-bd_PCMH-like_sf"/>
</dbReference>
<dbReference type="InParanoid" id="A0A061G767"/>
<dbReference type="Gene3D" id="3.30.43.10">
    <property type="entry name" value="Uridine Diphospho-n-acetylenolpyruvylglucosamine Reductase, domain 2"/>
    <property type="match status" value="1"/>
</dbReference>
<reference evidence="1 2" key="1">
    <citation type="journal article" date="2013" name="Genome Biol.">
        <title>The genome sequence of the most widely cultivated cacao type and its use to identify candidate genes regulating pod color.</title>
        <authorList>
            <person name="Motamayor J.C."/>
            <person name="Mockaitis K."/>
            <person name="Schmutz J."/>
            <person name="Haiminen N."/>
            <person name="Iii D.L."/>
            <person name="Cornejo O."/>
            <person name="Findley S.D."/>
            <person name="Zheng P."/>
            <person name="Utro F."/>
            <person name="Royaert S."/>
            <person name="Saski C."/>
            <person name="Jenkins J."/>
            <person name="Podicheti R."/>
            <person name="Zhao M."/>
            <person name="Scheffler B.E."/>
            <person name="Stack J.C."/>
            <person name="Feltus F.A."/>
            <person name="Mustiga G.M."/>
            <person name="Amores F."/>
            <person name="Phillips W."/>
            <person name="Marelli J.P."/>
            <person name="May G.D."/>
            <person name="Shapiro H."/>
            <person name="Ma J."/>
            <person name="Bustamante C.D."/>
            <person name="Schnell R.J."/>
            <person name="Main D."/>
            <person name="Gilbert D."/>
            <person name="Parida L."/>
            <person name="Kuhn D.N."/>
        </authorList>
    </citation>
    <scope>NUCLEOTIDE SEQUENCE [LARGE SCALE GENOMIC DNA]</scope>
    <source>
        <strain evidence="2">cv. Matina 1-6</strain>
    </source>
</reference>
<protein>
    <submittedName>
        <fullName evidence="1">FAD-binding Berberine family protein, putative</fullName>
    </submittedName>
</protein>
<dbReference type="HOGENOM" id="CLU_018354_6_1_1"/>
<sequence>MHESHIQAVTVCAKKDNIQMKIRSGGHDYEGLSYVATVPFFVLDMFNLRSIDVDVASETAWLASVITSVEVAMKSMRQDIFWAIRGGGAASFGVVLGYKVKLVRVPEKVRVFRVEKTLGEDATDIVDLWQHVEDKLPEDLFVRLVLDVVNSSRNTGEKTLSSICPILDQHSHRDRNRNFVGSNFFIIGFPEEEIRLCEETNSTGWVAEIRSAATPFPHRAGNLWKIQYVTNWNEPGTEAADHYISLTRKLHGYMTRFASRNPREAFLNYRDIDLGVNHNRRQSYMEGRVYEINPLNTQ</sequence>
<dbReference type="SUPFAM" id="SSF56176">
    <property type="entry name" value="FAD-binding/transporter-associated domain-like"/>
    <property type="match status" value="1"/>
</dbReference>
<gene>
    <name evidence="1" type="ORF">TCM_027048</name>
</gene>
<proteinExistence type="predicted"/>
<dbReference type="STRING" id="3641.A0A061G767"/>
<dbReference type="Gene3D" id="3.30.465.10">
    <property type="match status" value="1"/>
</dbReference>
<dbReference type="InterPro" id="IPR016169">
    <property type="entry name" value="FAD-bd_PCMH_sub2"/>
</dbReference>
<dbReference type="EMBL" id="CM001884">
    <property type="protein sequence ID" value="EOY25665.1"/>
    <property type="molecule type" value="Genomic_DNA"/>
</dbReference>
<keyword evidence="2" id="KW-1185">Reference proteome</keyword>
<dbReference type="InterPro" id="IPR016167">
    <property type="entry name" value="FAD-bd_PCMH_sub1"/>
</dbReference>
<dbReference type="PANTHER" id="PTHR32448">
    <property type="entry name" value="OS08G0158400 PROTEIN"/>
    <property type="match status" value="1"/>
</dbReference>
<evidence type="ECO:0000313" key="1">
    <source>
        <dbReference type="EMBL" id="EOY25665.1"/>
    </source>
</evidence>
<dbReference type="GO" id="GO:0050660">
    <property type="term" value="F:flavin adenine dinucleotide binding"/>
    <property type="evidence" value="ECO:0007669"/>
    <property type="project" value="InterPro"/>
</dbReference>